<keyword evidence="1" id="KW-1133">Transmembrane helix</keyword>
<keyword evidence="2" id="KW-1185">Reference proteome</keyword>
<keyword evidence="1" id="KW-0472">Membrane</keyword>
<reference evidence="3" key="1">
    <citation type="submission" date="2022-11" db="UniProtKB">
        <authorList>
            <consortium name="WormBaseParasite"/>
        </authorList>
    </citation>
    <scope>IDENTIFICATION</scope>
</reference>
<dbReference type="Proteomes" id="UP000887562">
    <property type="component" value="Unplaced"/>
</dbReference>
<organism evidence="2 3">
    <name type="scientific">Echinococcus canadensis</name>
    <dbReference type="NCBI Taxonomy" id="519352"/>
    <lineage>
        <taxon>Eukaryota</taxon>
        <taxon>Metazoa</taxon>
        <taxon>Spiralia</taxon>
        <taxon>Lophotrochozoa</taxon>
        <taxon>Platyhelminthes</taxon>
        <taxon>Cestoda</taxon>
        <taxon>Eucestoda</taxon>
        <taxon>Cyclophyllidea</taxon>
        <taxon>Taeniidae</taxon>
        <taxon>Echinococcus</taxon>
        <taxon>Echinococcus canadensis group</taxon>
    </lineage>
</organism>
<evidence type="ECO:0000256" key="1">
    <source>
        <dbReference type="SAM" id="Phobius"/>
    </source>
</evidence>
<dbReference type="WBParaSite" id="maker-E.canG7_contigs_1889-snap-gene-0.31-mRNA-1">
    <property type="protein sequence ID" value="maker-E.canG7_contigs_1889-snap-gene-0.31-mRNA-1"/>
    <property type="gene ID" value="EcG7_04634"/>
</dbReference>
<dbReference type="AlphaFoldDB" id="A0A915EWB3"/>
<evidence type="ECO:0000313" key="3">
    <source>
        <dbReference type="WBParaSite" id="maker-E.canG7_contigs_1889-snap-gene-0.31-mRNA-1"/>
    </source>
</evidence>
<keyword evidence="1" id="KW-0812">Transmembrane</keyword>
<feature type="transmembrane region" description="Helical" evidence="1">
    <location>
        <begin position="355"/>
        <end position="376"/>
    </location>
</feature>
<evidence type="ECO:0000313" key="2">
    <source>
        <dbReference type="Proteomes" id="UP000887562"/>
    </source>
</evidence>
<proteinExistence type="predicted"/>
<sequence length="430" mass="47902">PLLPPNSLSSNSKAHSIRSVIRSVVQVAKPVFSSSLLQLREPITFQGTSRMTKARLVQQWAYLRHENTSTIVVIENLALRLGNLKKDFDGMLQSLAELRAAQHMTSTFEPSKWDYVETCLSPTGIALNTIVNFTDGFHDHLCSLLDSSDQDSFLIRNIHCDAELTQLQPPSSTLETGSTLQLSVVQMLFSRPRTTNQHIIQLLRRQVSLLSIVNQELQQHHTAGNMNGVELLECTRCERLGGGGIDVRASMGCHRMDRKAKVNMTQHWELFKKFNQAIAACTQRLDALNKDLEATTMANLKHIRAFVRGVGNDATEIGSATYGLVSLRIKVNTEERPVRTELVAFDAINSPISEFLGILTSGIAGVLALITLWRVLEVRRILSLRALAEQVPTDSLTSEMEPTVNYFKAPSITALSKKRKGRKTLQPCTY</sequence>
<protein>
    <submittedName>
        <fullName evidence="3">Uncharacterized protein</fullName>
    </submittedName>
</protein>
<name>A0A915EWB3_9CEST</name>
<accession>A0A915EWB3</accession>